<accession>A0A6J5RUW7</accession>
<protein>
    <submittedName>
        <fullName evidence="1">Uncharacterized protein</fullName>
    </submittedName>
</protein>
<reference evidence="1" key="1">
    <citation type="submission" date="2020-05" db="EMBL/GenBank/DDBJ databases">
        <authorList>
            <person name="Chiriac C."/>
            <person name="Salcher M."/>
            <person name="Ghai R."/>
            <person name="Kavagutti S V."/>
        </authorList>
    </citation>
    <scope>NUCLEOTIDE SEQUENCE</scope>
</reference>
<dbReference type="EMBL" id="LR797308">
    <property type="protein sequence ID" value="CAB4202047.1"/>
    <property type="molecule type" value="Genomic_DNA"/>
</dbReference>
<name>A0A6J5RUW7_9CAUD</name>
<sequence length="73" mass="8850">MIKFIKSLFNRKPEIHLKFMNPDDPEFLEKRRSGSLIEIHLTDDESNELQKCNEKQFEKVLYRILQKKTGEKR</sequence>
<gene>
    <name evidence="1" type="ORF">UFOVP1361_35</name>
</gene>
<proteinExistence type="predicted"/>
<organism evidence="1">
    <name type="scientific">uncultured Caudovirales phage</name>
    <dbReference type="NCBI Taxonomy" id="2100421"/>
    <lineage>
        <taxon>Viruses</taxon>
        <taxon>Duplodnaviria</taxon>
        <taxon>Heunggongvirae</taxon>
        <taxon>Uroviricota</taxon>
        <taxon>Caudoviricetes</taxon>
        <taxon>Peduoviridae</taxon>
        <taxon>Maltschvirus</taxon>
        <taxon>Maltschvirus maltsch</taxon>
    </lineage>
</organism>
<evidence type="ECO:0000313" key="1">
    <source>
        <dbReference type="EMBL" id="CAB4202047.1"/>
    </source>
</evidence>